<dbReference type="InterPro" id="IPR010290">
    <property type="entry name" value="TM_effector"/>
</dbReference>
<protein>
    <submittedName>
        <fullName evidence="9">Unannotated protein</fullName>
    </submittedName>
</protein>
<keyword evidence="6 7" id="KW-0472">Membrane</keyword>
<organism evidence="9">
    <name type="scientific">freshwater metagenome</name>
    <dbReference type="NCBI Taxonomy" id="449393"/>
    <lineage>
        <taxon>unclassified sequences</taxon>
        <taxon>metagenomes</taxon>
        <taxon>ecological metagenomes</taxon>
    </lineage>
</organism>
<dbReference type="AlphaFoldDB" id="A0A6J7XSC5"/>
<feature type="transmembrane region" description="Helical" evidence="7">
    <location>
        <begin position="289"/>
        <end position="307"/>
    </location>
</feature>
<keyword evidence="2" id="KW-0813">Transport</keyword>
<dbReference type="PANTHER" id="PTHR23513">
    <property type="entry name" value="INTEGRAL MEMBRANE EFFLUX PROTEIN-RELATED"/>
    <property type="match status" value="1"/>
</dbReference>
<dbReference type="SUPFAM" id="SSF103473">
    <property type="entry name" value="MFS general substrate transporter"/>
    <property type="match status" value="1"/>
</dbReference>
<dbReference type="PROSITE" id="PS50850">
    <property type="entry name" value="MFS"/>
    <property type="match status" value="1"/>
</dbReference>
<dbReference type="EMBL" id="CAFBSG010000009">
    <property type="protein sequence ID" value="CAB5240280.1"/>
    <property type="molecule type" value="Genomic_DNA"/>
</dbReference>
<feature type="transmembrane region" description="Helical" evidence="7">
    <location>
        <begin position="51"/>
        <end position="70"/>
    </location>
</feature>
<comment type="subcellular location">
    <subcellularLocation>
        <location evidence="1">Cell membrane</location>
        <topology evidence="1">Multi-pass membrane protein</topology>
    </subcellularLocation>
</comment>
<feature type="transmembrane region" description="Helical" evidence="7">
    <location>
        <begin position="260"/>
        <end position="277"/>
    </location>
</feature>
<sequence>MKINESGNWRSFRHRNYQILFAANAVSNIGTWAQRIAQDWLVLELTHSGTYLGIVTALQFAPFLFFSLHGGALADRFNKRTVLIWTNVGGGAAALILGILEITHIANIAHVCLLALALGISSAIDGPVRQSFTAEIVGESDVANAVSLNSANFNAGRLIGPAISGWLIAAFGTGPSFLVNAFSYACVIVALLNLREDKFFLKVQSTSMTSVREGLQYVKARPDLYVAILIVFFMGTFGLNFQIFNALAATKIFGKGPASYGLLGTFIAIGSLSGALISARLERFRSTYFVVRGSVVFSICVIILSLMPSYLWYAIWLPVCGLAALATLITANSLVQVNSDPAIRGRVMGIYMLIFMGGTPFGSPLIGIFSELFGVRWTIAGCGFISLAAAVTIGLVFRGRAGVPKDISVESVLKAADDDNQNEAN</sequence>
<evidence type="ECO:0000256" key="4">
    <source>
        <dbReference type="ARBA" id="ARBA00022692"/>
    </source>
</evidence>
<dbReference type="PANTHER" id="PTHR23513:SF11">
    <property type="entry name" value="STAPHYLOFERRIN A TRANSPORTER"/>
    <property type="match status" value="1"/>
</dbReference>
<dbReference type="InterPro" id="IPR036259">
    <property type="entry name" value="MFS_trans_sf"/>
</dbReference>
<keyword evidence="5 7" id="KW-1133">Transmembrane helix</keyword>
<name>A0A6J7XSC5_9ZZZZ</name>
<evidence type="ECO:0000256" key="2">
    <source>
        <dbReference type="ARBA" id="ARBA00022448"/>
    </source>
</evidence>
<keyword evidence="3" id="KW-1003">Cell membrane</keyword>
<evidence type="ECO:0000313" key="9">
    <source>
        <dbReference type="EMBL" id="CAB5240280.1"/>
    </source>
</evidence>
<dbReference type="Pfam" id="PF05977">
    <property type="entry name" value="MFS_3"/>
    <property type="match status" value="1"/>
</dbReference>
<dbReference type="GO" id="GO:0022857">
    <property type="term" value="F:transmembrane transporter activity"/>
    <property type="evidence" value="ECO:0007669"/>
    <property type="project" value="InterPro"/>
</dbReference>
<gene>
    <name evidence="9" type="ORF">UFOPK3554_00760</name>
</gene>
<dbReference type="CDD" id="cd06173">
    <property type="entry name" value="MFS_MefA_like"/>
    <property type="match status" value="1"/>
</dbReference>
<feature type="transmembrane region" description="Helical" evidence="7">
    <location>
        <begin position="224"/>
        <end position="248"/>
    </location>
</feature>
<keyword evidence="4 7" id="KW-0812">Transmembrane</keyword>
<evidence type="ECO:0000259" key="8">
    <source>
        <dbReference type="PROSITE" id="PS50850"/>
    </source>
</evidence>
<feature type="transmembrane region" description="Helical" evidence="7">
    <location>
        <begin position="313"/>
        <end position="335"/>
    </location>
</feature>
<reference evidence="9" key="1">
    <citation type="submission" date="2020-05" db="EMBL/GenBank/DDBJ databases">
        <authorList>
            <person name="Chiriac C."/>
            <person name="Salcher M."/>
            <person name="Ghai R."/>
            <person name="Kavagutti S V."/>
        </authorList>
    </citation>
    <scope>NUCLEOTIDE SEQUENCE</scope>
</reference>
<dbReference type="GO" id="GO:0005886">
    <property type="term" value="C:plasma membrane"/>
    <property type="evidence" value="ECO:0007669"/>
    <property type="project" value="UniProtKB-SubCell"/>
</dbReference>
<dbReference type="Gene3D" id="1.20.1250.20">
    <property type="entry name" value="MFS general substrate transporter like domains"/>
    <property type="match status" value="1"/>
</dbReference>
<evidence type="ECO:0000256" key="1">
    <source>
        <dbReference type="ARBA" id="ARBA00004651"/>
    </source>
</evidence>
<dbReference type="InterPro" id="IPR020846">
    <property type="entry name" value="MFS_dom"/>
</dbReference>
<accession>A0A6J7XSC5</accession>
<evidence type="ECO:0000256" key="6">
    <source>
        <dbReference type="ARBA" id="ARBA00023136"/>
    </source>
</evidence>
<feature type="transmembrane region" description="Helical" evidence="7">
    <location>
        <begin position="82"/>
        <end position="100"/>
    </location>
</feature>
<feature type="transmembrane region" description="Helical" evidence="7">
    <location>
        <begin position="375"/>
        <end position="397"/>
    </location>
</feature>
<evidence type="ECO:0000256" key="3">
    <source>
        <dbReference type="ARBA" id="ARBA00022475"/>
    </source>
</evidence>
<proteinExistence type="predicted"/>
<evidence type="ECO:0000256" key="5">
    <source>
        <dbReference type="ARBA" id="ARBA00022989"/>
    </source>
</evidence>
<feature type="transmembrane region" description="Helical" evidence="7">
    <location>
        <begin position="347"/>
        <end position="369"/>
    </location>
</feature>
<feature type="transmembrane region" description="Helical" evidence="7">
    <location>
        <begin position="166"/>
        <end position="192"/>
    </location>
</feature>
<evidence type="ECO:0000256" key="7">
    <source>
        <dbReference type="SAM" id="Phobius"/>
    </source>
</evidence>
<feature type="domain" description="Major facilitator superfamily (MFS) profile" evidence="8">
    <location>
        <begin position="1"/>
        <end position="406"/>
    </location>
</feature>